<name>A0AA38ZE78_VITRO</name>
<accession>A0AA38ZE78</accession>
<reference evidence="1 2" key="1">
    <citation type="journal article" date="2023" name="BMC Biotechnol.">
        <title>Vitis rotundifolia cv Carlos genome sequencing.</title>
        <authorList>
            <person name="Huff M."/>
            <person name="Hulse-Kemp A."/>
            <person name="Scheffler B."/>
            <person name="Youngblood R."/>
            <person name="Simpson S."/>
            <person name="Babiker E."/>
            <person name="Staton M."/>
        </authorList>
    </citation>
    <scope>NUCLEOTIDE SEQUENCE [LARGE SCALE GENOMIC DNA]</scope>
    <source>
        <tissue evidence="1">Leaf</tissue>
    </source>
</reference>
<dbReference type="EMBL" id="JARBHA010000012">
    <property type="protein sequence ID" value="KAJ9687272.1"/>
    <property type="molecule type" value="Genomic_DNA"/>
</dbReference>
<protein>
    <submittedName>
        <fullName evidence="1">Uncharacterized protein</fullName>
    </submittedName>
</protein>
<gene>
    <name evidence="1" type="ORF">PVL29_015949</name>
</gene>
<evidence type="ECO:0000313" key="1">
    <source>
        <dbReference type="EMBL" id="KAJ9687272.1"/>
    </source>
</evidence>
<evidence type="ECO:0000313" key="2">
    <source>
        <dbReference type="Proteomes" id="UP001168098"/>
    </source>
</evidence>
<proteinExistence type="predicted"/>
<comment type="caution">
    <text evidence="1">The sequence shown here is derived from an EMBL/GenBank/DDBJ whole genome shotgun (WGS) entry which is preliminary data.</text>
</comment>
<sequence length="29" mass="3353">MADTNSTDQQELQAQLFFHLISKDDKKVT</sequence>
<dbReference type="Proteomes" id="UP001168098">
    <property type="component" value="Unassembled WGS sequence"/>
</dbReference>
<keyword evidence="2" id="KW-1185">Reference proteome</keyword>
<dbReference type="AlphaFoldDB" id="A0AA38ZE78"/>
<organism evidence="1 2">
    <name type="scientific">Vitis rotundifolia</name>
    <name type="common">Muscadine grape</name>
    <dbReference type="NCBI Taxonomy" id="103349"/>
    <lineage>
        <taxon>Eukaryota</taxon>
        <taxon>Viridiplantae</taxon>
        <taxon>Streptophyta</taxon>
        <taxon>Embryophyta</taxon>
        <taxon>Tracheophyta</taxon>
        <taxon>Spermatophyta</taxon>
        <taxon>Magnoliopsida</taxon>
        <taxon>eudicotyledons</taxon>
        <taxon>Gunneridae</taxon>
        <taxon>Pentapetalae</taxon>
        <taxon>rosids</taxon>
        <taxon>Vitales</taxon>
        <taxon>Vitaceae</taxon>
        <taxon>Viteae</taxon>
        <taxon>Vitis</taxon>
    </lineage>
</organism>